<sequence length="51" mass="6045">MTILGYKLQYFSKVLNISNHPAPLCTFCKSERITQWRQNKYKVCINSRHGQ</sequence>
<gene>
    <name evidence="1" type="ORF">Sylvanvirus12_23</name>
</gene>
<accession>A0A3G5AJU9</accession>
<dbReference type="EMBL" id="MK072518">
    <property type="protein sequence ID" value="AYV86891.1"/>
    <property type="molecule type" value="Genomic_DNA"/>
</dbReference>
<name>A0A3G5AJU9_9VIRU</name>
<organism evidence="1">
    <name type="scientific">Sylvanvirus sp</name>
    <dbReference type="NCBI Taxonomy" id="2487774"/>
    <lineage>
        <taxon>Viruses</taxon>
    </lineage>
</organism>
<evidence type="ECO:0000313" key="1">
    <source>
        <dbReference type="EMBL" id="AYV86891.1"/>
    </source>
</evidence>
<reference evidence="1" key="1">
    <citation type="submission" date="2018-10" db="EMBL/GenBank/DDBJ databases">
        <title>Hidden diversity of soil giant viruses.</title>
        <authorList>
            <person name="Schulz F."/>
            <person name="Alteio L."/>
            <person name="Goudeau D."/>
            <person name="Ryan E.M."/>
            <person name="Malmstrom R.R."/>
            <person name="Blanchard J."/>
            <person name="Woyke T."/>
        </authorList>
    </citation>
    <scope>NUCLEOTIDE SEQUENCE</scope>
    <source>
        <strain evidence="1">SYV1</strain>
    </source>
</reference>
<proteinExistence type="predicted"/>
<protein>
    <submittedName>
        <fullName evidence="1">Uncharacterized protein</fullName>
    </submittedName>
</protein>